<feature type="domain" description="LicD/FKTN/FKRP nucleotidyltransferase" evidence="2">
    <location>
        <begin position="357"/>
        <end position="403"/>
    </location>
</feature>
<keyword evidence="5" id="KW-1185">Reference proteome</keyword>
<evidence type="ECO:0000313" key="5">
    <source>
        <dbReference type="Proteomes" id="UP000887116"/>
    </source>
</evidence>
<dbReference type="GO" id="GO:0035269">
    <property type="term" value="P:protein O-linked glycosylation via mannose"/>
    <property type="evidence" value="ECO:0007669"/>
    <property type="project" value="TreeGrafter"/>
</dbReference>
<gene>
    <name evidence="4" type="primary">Fkrp</name>
    <name evidence="4" type="ORF">TNCT_228351</name>
</gene>
<accession>A0A8X6G3W6</accession>
<dbReference type="Pfam" id="PF22921">
    <property type="entry name" value="FKRP_N"/>
    <property type="match status" value="1"/>
</dbReference>
<dbReference type="InterPro" id="IPR007074">
    <property type="entry name" value="LicD/FKTN/FKRP_NTP_transf"/>
</dbReference>
<dbReference type="EMBL" id="BMAO01034068">
    <property type="protein sequence ID" value="GFQ93779.1"/>
    <property type="molecule type" value="Genomic_DNA"/>
</dbReference>
<dbReference type="PANTHER" id="PTHR13627">
    <property type="entry name" value="FUKUTIN RELATED PROTEIN"/>
    <property type="match status" value="1"/>
</dbReference>
<evidence type="ECO:0000259" key="2">
    <source>
        <dbReference type="Pfam" id="PF04991"/>
    </source>
</evidence>
<feature type="domain" description="FKRP stem" evidence="3">
    <location>
        <begin position="61"/>
        <end position="300"/>
    </location>
</feature>
<sequence>MRILSWKVLMIACFFINLMLAIIFLFNLEEQCDCSHIQWKHSSYIASTLQNHKDETSNQNDTENQLSNKIAIVIRDFEFFENDISGTVKSILSVLPSVKLFIISDQKPYPPLEFPEIYKKNIQLISLKPSLSIPSDSFNPFSVIDKEHVLFFPDSVRISNTSQIFEMLLQHYKDPNKIIAAPVENTDSVCLTLNVSLRYWTIKYGKNAHHPNCDALEGTHVFLITKTLLLHLAFPFTQPFSTSLFIQASLLNVKTQIAANITFQRGKHLFSNPHAKWKHDLYQKQRREHLYHDFGIKKIIFPASKVEWYGCNKNTARCFGTVINNMPDYLFQGRWTPPCCLEHLRQTARYVFSILEKCGVRYWLEGGSLLGAVRTGDIIPWDYDVDIGIYKEDIQKCEWLKNSVQQSIVDTHGFIWEKAVEGDFIRVQFSQTNHLHVDIFPFYSRNGTMTKDTWFADHRQDTEFPEHFLKPLYQIKFVGMTVSSPNNYKEFLEFKFGKGVIQNPEYPDPNVMKFTKRRTISFLT</sequence>
<comment type="caution">
    <text evidence="4">The sequence shown here is derived from an EMBL/GenBank/DDBJ whole genome shotgun (WGS) entry which is preliminary data.</text>
</comment>
<name>A0A8X6G3W6_TRICU</name>
<evidence type="ECO:0000313" key="4">
    <source>
        <dbReference type="EMBL" id="GFQ93779.1"/>
    </source>
</evidence>
<protein>
    <submittedName>
        <fullName evidence="4">Fukutin-related protein</fullName>
    </submittedName>
</protein>
<reference evidence="4" key="1">
    <citation type="submission" date="2020-07" db="EMBL/GenBank/DDBJ databases">
        <title>Multicomponent nature underlies the extraordinary mechanical properties of spider dragline silk.</title>
        <authorList>
            <person name="Kono N."/>
            <person name="Nakamura H."/>
            <person name="Mori M."/>
            <person name="Yoshida Y."/>
            <person name="Ohtoshi R."/>
            <person name="Malay A.D."/>
            <person name="Moran D.A.P."/>
            <person name="Tomita M."/>
            <person name="Numata K."/>
            <person name="Arakawa K."/>
        </authorList>
    </citation>
    <scope>NUCLEOTIDE SEQUENCE</scope>
</reference>
<dbReference type="Proteomes" id="UP000887116">
    <property type="component" value="Unassembled WGS sequence"/>
</dbReference>
<dbReference type="InterPro" id="IPR052613">
    <property type="entry name" value="LicD_transferase"/>
</dbReference>
<organism evidence="4 5">
    <name type="scientific">Trichonephila clavata</name>
    <name type="common">Joro spider</name>
    <name type="synonym">Nephila clavata</name>
    <dbReference type="NCBI Taxonomy" id="2740835"/>
    <lineage>
        <taxon>Eukaryota</taxon>
        <taxon>Metazoa</taxon>
        <taxon>Ecdysozoa</taxon>
        <taxon>Arthropoda</taxon>
        <taxon>Chelicerata</taxon>
        <taxon>Arachnida</taxon>
        <taxon>Araneae</taxon>
        <taxon>Araneomorphae</taxon>
        <taxon>Entelegynae</taxon>
        <taxon>Araneoidea</taxon>
        <taxon>Nephilidae</taxon>
        <taxon>Trichonephila</taxon>
    </lineage>
</organism>
<dbReference type="InterPro" id="IPR055105">
    <property type="entry name" value="FKRP_N"/>
</dbReference>
<dbReference type="Pfam" id="PF04991">
    <property type="entry name" value="LicD"/>
    <property type="match status" value="1"/>
</dbReference>
<feature type="transmembrane region" description="Helical" evidence="1">
    <location>
        <begin position="7"/>
        <end position="28"/>
    </location>
</feature>
<dbReference type="PANTHER" id="PTHR13627:SF31">
    <property type="entry name" value="RIBITOL 5-PHOSPHATE TRANSFERASE FKRP"/>
    <property type="match status" value="1"/>
</dbReference>
<keyword evidence="1" id="KW-0812">Transmembrane</keyword>
<dbReference type="GO" id="GO:0005794">
    <property type="term" value="C:Golgi apparatus"/>
    <property type="evidence" value="ECO:0007669"/>
    <property type="project" value="TreeGrafter"/>
</dbReference>
<keyword evidence="1" id="KW-0472">Membrane</keyword>
<proteinExistence type="predicted"/>
<dbReference type="AlphaFoldDB" id="A0A8X6G3W6"/>
<keyword evidence="1" id="KW-1133">Transmembrane helix</keyword>
<evidence type="ECO:0000259" key="3">
    <source>
        <dbReference type="Pfam" id="PF22921"/>
    </source>
</evidence>
<dbReference type="OrthoDB" id="444255at2759"/>
<evidence type="ECO:0000256" key="1">
    <source>
        <dbReference type="SAM" id="Phobius"/>
    </source>
</evidence>